<dbReference type="Proteomes" id="UP000828390">
    <property type="component" value="Unassembled WGS sequence"/>
</dbReference>
<comment type="caution">
    <text evidence="1">The sequence shown here is derived from an EMBL/GenBank/DDBJ whole genome shotgun (WGS) entry which is preliminary data.</text>
</comment>
<reference evidence="1" key="2">
    <citation type="submission" date="2020-11" db="EMBL/GenBank/DDBJ databases">
        <authorList>
            <person name="McCartney M.A."/>
            <person name="Auch B."/>
            <person name="Kono T."/>
            <person name="Mallez S."/>
            <person name="Becker A."/>
            <person name="Gohl D.M."/>
            <person name="Silverstein K.A.T."/>
            <person name="Koren S."/>
            <person name="Bechman K.B."/>
            <person name="Herman A."/>
            <person name="Abrahante J.E."/>
            <person name="Garbe J."/>
        </authorList>
    </citation>
    <scope>NUCLEOTIDE SEQUENCE</scope>
    <source>
        <strain evidence="1">Duluth1</strain>
        <tissue evidence="1">Whole animal</tissue>
    </source>
</reference>
<keyword evidence="2" id="KW-1185">Reference proteome</keyword>
<gene>
    <name evidence="1" type="ORF">DPMN_030715</name>
</gene>
<accession>A0A9D4RHC4</accession>
<organism evidence="1 2">
    <name type="scientific">Dreissena polymorpha</name>
    <name type="common">Zebra mussel</name>
    <name type="synonym">Mytilus polymorpha</name>
    <dbReference type="NCBI Taxonomy" id="45954"/>
    <lineage>
        <taxon>Eukaryota</taxon>
        <taxon>Metazoa</taxon>
        <taxon>Spiralia</taxon>
        <taxon>Lophotrochozoa</taxon>
        <taxon>Mollusca</taxon>
        <taxon>Bivalvia</taxon>
        <taxon>Autobranchia</taxon>
        <taxon>Heteroconchia</taxon>
        <taxon>Euheterodonta</taxon>
        <taxon>Imparidentia</taxon>
        <taxon>Neoheterodontei</taxon>
        <taxon>Myida</taxon>
        <taxon>Dreissenoidea</taxon>
        <taxon>Dreissenidae</taxon>
        <taxon>Dreissena</taxon>
    </lineage>
</organism>
<dbReference type="AlphaFoldDB" id="A0A9D4RHC4"/>
<reference evidence="1" key="1">
    <citation type="journal article" date="2019" name="bioRxiv">
        <title>The Genome of the Zebra Mussel, Dreissena polymorpha: A Resource for Invasive Species Research.</title>
        <authorList>
            <person name="McCartney M.A."/>
            <person name="Auch B."/>
            <person name="Kono T."/>
            <person name="Mallez S."/>
            <person name="Zhang Y."/>
            <person name="Obille A."/>
            <person name="Becker A."/>
            <person name="Abrahante J.E."/>
            <person name="Garbe J."/>
            <person name="Badalamenti J.P."/>
            <person name="Herman A."/>
            <person name="Mangelson H."/>
            <person name="Liachko I."/>
            <person name="Sullivan S."/>
            <person name="Sone E.D."/>
            <person name="Koren S."/>
            <person name="Silverstein K.A.T."/>
            <person name="Beckman K.B."/>
            <person name="Gohl D.M."/>
        </authorList>
    </citation>
    <scope>NUCLEOTIDE SEQUENCE</scope>
    <source>
        <strain evidence="1">Duluth1</strain>
        <tissue evidence="1">Whole animal</tissue>
    </source>
</reference>
<proteinExistence type="predicted"/>
<evidence type="ECO:0000313" key="2">
    <source>
        <dbReference type="Proteomes" id="UP000828390"/>
    </source>
</evidence>
<sequence length="92" mass="10270">MTGDVTAKRPNGWSQVVEEGWGKVTACRTFPTPTRRHGATGTGSSPRLRLWNVLRFVALRQVPSHHSSCKMGICDTACSRYMKDKSNTFENN</sequence>
<name>A0A9D4RHC4_DREPO</name>
<dbReference type="EMBL" id="JAIWYP010000002">
    <property type="protein sequence ID" value="KAH3867583.1"/>
    <property type="molecule type" value="Genomic_DNA"/>
</dbReference>
<evidence type="ECO:0000313" key="1">
    <source>
        <dbReference type="EMBL" id="KAH3867583.1"/>
    </source>
</evidence>
<protein>
    <submittedName>
        <fullName evidence="1">Uncharacterized protein</fullName>
    </submittedName>
</protein>